<dbReference type="PANTHER" id="PTHR15271">
    <property type="entry name" value="CHROMATIN ASSEMBLY FACTOR 1 SUBUNIT B"/>
    <property type="match status" value="1"/>
</dbReference>
<dbReference type="PROSITE" id="PS50082">
    <property type="entry name" value="WD_REPEATS_2"/>
    <property type="match status" value="2"/>
</dbReference>
<feature type="region of interest" description="Disordered" evidence="10">
    <location>
        <begin position="461"/>
        <end position="480"/>
    </location>
</feature>
<evidence type="ECO:0000256" key="10">
    <source>
        <dbReference type="SAM" id="MobiDB-lite"/>
    </source>
</evidence>
<dbReference type="InterPro" id="IPR001680">
    <property type="entry name" value="WD40_rpt"/>
</dbReference>
<dbReference type="GO" id="GO:0006335">
    <property type="term" value="P:DNA replication-dependent chromatin assembly"/>
    <property type="evidence" value="ECO:0007669"/>
    <property type="project" value="InterPro"/>
</dbReference>
<keyword evidence="4" id="KW-0677">Repeat</keyword>
<feature type="domain" description="CAF1B/HIR1 beta-propeller" evidence="11">
    <location>
        <begin position="52"/>
        <end position="405"/>
    </location>
</feature>
<organism evidence="12 13">
    <name type="scientific">Bodo saltans</name>
    <name type="common">Flagellated protozoan</name>
    <dbReference type="NCBI Taxonomy" id="75058"/>
    <lineage>
        <taxon>Eukaryota</taxon>
        <taxon>Discoba</taxon>
        <taxon>Euglenozoa</taxon>
        <taxon>Kinetoplastea</taxon>
        <taxon>Metakinetoplastina</taxon>
        <taxon>Eubodonida</taxon>
        <taxon>Bodonidae</taxon>
        <taxon>Bodo</taxon>
    </lineage>
</organism>
<dbReference type="GO" id="GO:0006281">
    <property type="term" value="P:DNA repair"/>
    <property type="evidence" value="ECO:0007669"/>
    <property type="project" value="UniProtKB-KW"/>
</dbReference>
<dbReference type="InterPro" id="IPR036322">
    <property type="entry name" value="WD40_repeat_dom_sf"/>
</dbReference>
<evidence type="ECO:0000256" key="1">
    <source>
        <dbReference type="ARBA" id="ARBA00004123"/>
    </source>
</evidence>
<dbReference type="Proteomes" id="UP000051952">
    <property type="component" value="Unassembled WGS sequence"/>
</dbReference>
<feature type="repeat" description="WD" evidence="9">
    <location>
        <begin position="153"/>
        <end position="194"/>
    </location>
</feature>
<gene>
    <name evidence="12" type="ORF">BSAL_42695</name>
</gene>
<accession>A0A0S4JTR4</accession>
<evidence type="ECO:0000256" key="6">
    <source>
        <dbReference type="ARBA" id="ARBA00022853"/>
    </source>
</evidence>
<evidence type="ECO:0000313" key="13">
    <source>
        <dbReference type="Proteomes" id="UP000051952"/>
    </source>
</evidence>
<dbReference type="EMBL" id="CYKH01002151">
    <property type="protein sequence ID" value="CUG93401.1"/>
    <property type="molecule type" value="Genomic_DNA"/>
</dbReference>
<dbReference type="InterPro" id="IPR045145">
    <property type="entry name" value="PTHR15271"/>
</dbReference>
<dbReference type="OrthoDB" id="71227at2759"/>
<protein>
    <submittedName>
        <fullName evidence="12">Chromatin assembly factor 1 subunit B, putative</fullName>
    </submittedName>
</protein>
<proteinExistence type="inferred from homology"/>
<dbReference type="InterPro" id="IPR015943">
    <property type="entry name" value="WD40/YVTN_repeat-like_dom_sf"/>
</dbReference>
<evidence type="ECO:0000256" key="9">
    <source>
        <dbReference type="PROSITE-ProRule" id="PRU00221"/>
    </source>
</evidence>
<dbReference type="VEuPathDB" id="TriTrypDB:BSAL_42695"/>
<keyword evidence="7" id="KW-0234">DNA repair</keyword>
<keyword evidence="3 9" id="KW-0853">WD repeat</keyword>
<keyword evidence="13" id="KW-1185">Reference proteome</keyword>
<evidence type="ECO:0000256" key="5">
    <source>
        <dbReference type="ARBA" id="ARBA00022763"/>
    </source>
</evidence>
<dbReference type="AlphaFoldDB" id="A0A0S4JTR4"/>
<evidence type="ECO:0000256" key="2">
    <source>
        <dbReference type="ARBA" id="ARBA00007306"/>
    </source>
</evidence>
<dbReference type="GO" id="GO:0033186">
    <property type="term" value="C:CAF-1 complex"/>
    <property type="evidence" value="ECO:0007669"/>
    <property type="project" value="TreeGrafter"/>
</dbReference>
<keyword evidence="6" id="KW-0156">Chromatin regulator</keyword>
<evidence type="ECO:0000256" key="8">
    <source>
        <dbReference type="ARBA" id="ARBA00023242"/>
    </source>
</evidence>
<dbReference type="InterPro" id="IPR055410">
    <property type="entry name" value="Beta-prop_CAF1B_HIR1"/>
</dbReference>
<evidence type="ECO:0000256" key="7">
    <source>
        <dbReference type="ARBA" id="ARBA00023204"/>
    </source>
</evidence>
<reference evidence="13" key="1">
    <citation type="submission" date="2015-09" db="EMBL/GenBank/DDBJ databases">
        <authorList>
            <consortium name="Pathogen Informatics"/>
        </authorList>
    </citation>
    <scope>NUCLEOTIDE SEQUENCE [LARGE SCALE GENOMIC DNA]</scope>
    <source>
        <strain evidence="13">Lake Konstanz</strain>
    </source>
</reference>
<dbReference type="Pfam" id="PF24105">
    <property type="entry name" value="Beta-prop_CAF1B_HIR1"/>
    <property type="match status" value="1"/>
</dbReference>
<keyword evidence="8" id="KW-0539">Nucleus</keyword>
<dbReference type="SMART" id="SM00320">
    <property type="entry name" value="WD40"/>
    <property type="match status" value="5"/>
</dbReference>
<name>A0A0S4JTR4_BODSA</name>
<evidence type="ECO:0000313" key="12">
    <source>
        <dbReference type="EMBL" id="CUG93401.1"/>
    </source>
</evidence>
<evidence type="ECO:0000256" key="4">
    <source>
        <dbReference type="ARBA" id="ARBA00022737"/>
    </source>
</evidence>
<dbReference type="OMA" id="CIVSNLH"/>
<dbReference type="GO" id="GO:0005634">
    <property type="term" value="C:nucleus"/>
    <property type="evidence" value="ECO:0007669"/>
    <property type="project" value="UniProtKB-SubCell"/>
</dbReference>
<dbReference type="GO" id="GO:0006334">
    <property type="term" value="P:nucleosome assembly"/>
    <property type="evidence" value="ECO:0007669"/>
    <property type="project" value="TreeGrafter"/>
</dbReference>
<feature type="repeat" description="WD" evidence="9">
    <location>
        <begin position="35"/>
        <end position="67"/>
    </location>
</feature>
<evidence type="ECO:0000256" key="3">
    <source>
        <dbReference type="ARBA" id="ARBA00022574"/>
    </source>
</evidence>
<sequence length="499" mass="55747">MLHCEEAGPGIFVRTIEVQWHYAAPSDTDADKLGMQGRIEGITCIDYHPIENRFLTTGGDSNIIIWQANLESMEAWLKNAAASEMSNCCRWIATLACNDMPRCARWSPQGRMIASAHSDPRIRLWWKTADVESSEAQKTANGASEIWKDLRLLSGHLHEVMDLAFSPDSRHIISAGMHGTVLVHDIESISPVVSLEAHTKFCYGVAWDPWNMYAASFGSGPALITHSVVPRTESRRLQLTGQRKSQASYHGEGYSSTMRRLDWSPDGSLLATPFGKQGASEFTADGPEWKNRVYLYLRGMFEQPVASITVHSSNEIRGVLWAPCFLESSEDTADVEERWSCPQYRMALAAWTEDTVYVYSTNQQGRHSDFTDLHMLGIADLTWSRDARFIFTCSFDGYVTALFFDRPLGKAFVLPTFSDSKLCQSMCSIGATLSASSEQYEAQRTKINTGTPAAVAVHTAVKKKKRRTEDSPTKQETPQTIEKQDIALDELLACVDNEE</sequence>
<keyword evidence="5" id="KW-0227">DNA damage</keyword>
<dbReference type="PANTHER" id="PTHR15271:SF4">
    <property type="entry name" value="CHROMATIN ASSEMBLY FACTOR 1 SUBUNIT B"/>
    <property type="match status" value="1"/>
</dbReference>
<dbReference type="Gene3D" id="2.130.10.10">
    <property type="entry name" value="YVTN repeat-like/Quinoprotein amine dehydrogenase"/>
    <property type="match status" value="2"/>
</dbReference>
<dbReference type="SUPFAM" id="SSF50978">
    <property type="entry name" value="WD40 repeat-like"/>
    <property type="match status" value="1"/>
</dbReference>
<evidence type="ECO:0000259" key="11">
    <source>
        <dbReference type="Pfam" id="PF24105"/>
    </source>
</evidence>
<comment type="similarity">
    <text evidence="2">Belongs to the WD repeat HIR1 family.</text>
</comment>
<comment type="subcellular location">
    <subcellularLocation>
        <location evidence="1">Nucleus</location>
    </subcellularLocation>
</comment>